<evidence type="ECO:0000256" key="1">
    <source>
        <dbReference type="SAM" id="MobiDB-lite"/>
    </source>
</evidence>
<evidence type="ECO:0000313" key="3">
    <source>
        <dbReference type="Proteomes" id="UP000521943"/>
    </source>
</evidence>
<dbReference type="Proteomes" id="UP000521943">
    <property type="component" value="Unassembled WGS sequence"/>
</dbReference>
<dbReference type="EMBL" id="JACGCI010000209">
    <property type="protein sequence ID" value="KAF6741991.1"/>
    <property type="molecule type" value="Genomic_DNA"/>
</dbReference>
<proteinExistence type="predicted"/>
<name>A0A8H6HA08_9AGAR</name>
<feature type="region of interest" description="Disordered" evidence="1">
    <location>
        <begin position="152"/>
        <end position="172"/>
    </location>
</feature>
<protein>
    <submittedName>
        <fullName evidence="2">Uncharacterized protein</fullName>
    </submittedName>
</protein>
<accession>A0A8H6HA08</accession>
<gene>
    <name evidence="2" type="ORF">DFP72DRAFT_861259</name>
</gene>
<sequence>MRDHDCAPITTLSVAVTSLHDTADDIYEGQRQSATAHHNDIPLATSSLVPRATLDDGEARDDAKAVNNMRLPDEVGMIEHWIRACTGDGGRRQRWWALMNASGGVLSNIGCRMSNMSGGLRTIARIDPDGIIHQATSRTLLLTSVFLTGPSPTKECRAQTGRHPTAPPRSRRHAIHDTALHLSTVAVEANGRRGKALGDTGCKDLRRTGGTVVMVAGDVVVLCVIQRDGEAEVLADSPARWTEASCSGGVEKLINPFPRASVQGVKIPLLERDKQSKDRVLQSRVVHFVDLGEIFAAANDSPSTLPVPQYTNTFPVPPYTNTSTNPQNQPYLCIPLPRPYLGTPSRYCRYLGRPAPQRNRKTAGTSVSQYLASSSITSPIPRYT</sequence>
<comment type="caution">
    <text evidence="2">The sequence shown here is derived from an EMBL/GenBank/DDBJ whole genome shotgun (WGS) entry which is preliminary data.</text>
</comment>
<evidence type="ECO:0000313" key="2">
    <source>
        <dbReference type="EMBL" id="KAF6741991.1"/>
    </source>
</evidence>
<dbReference type="AlphaFoldDB" id="A0A8H6HA08"/>
<organism evidence="2 3">
    <name type="scientific">Ephemerocybe angulata</name>
    <dbReference type="NCBI Taxonomy" id="980116"/>
    <lineage>
        <taxon>Eukaryota</taxon>
        <taxon>Fungi</taxon>
        <taxon>Dikarya</taxon>
        <taxon>Basidiomycota</taxon>
        <taxon>Agaricomycotina</taxon>
        <taxon>Agaricomycetes</taxon>
        <taxon>Agaricomycetidae</taxon>
        <taxon>Agaricales</taxon>
        <taxon>Agaricineae</taxon>
        <taxon>Psathyrellaceae</taxon>
        <taxon>Ephemerocybe</taxon>
    </lineage>
</organism>
<reference evidence="2 3" key="1">
    <citation type="submission" date="2020-07" db="EMBL/GenBank/DDBJ databases">
        <title>Comparative genomics of pyrophilous fungi reveals a link between fire events and developmental genes.</title>
        <authorList>
            <consortium name="DOE Joint Genome Institute"/>
            <person name="Steindorff A.S."/>
            <person name="Carver A."/>
            <person name="Calhoun S."/>
            <person name="Stillman K."/>
            <person name="Liu H."/>
            <person name="Lipzen A."/>
            <person name="Pangilinan J."/>
            <person name="Labutti K."/>
            <person name="Bruns T.D."/>
            <person name="Grigoriev I.V."/>
        </authorList>
    </citation>
    <scope>NUCLEOTIDE SEQUENCE [LARGE SCALE GENOMIC DNA]</scope>
    <source>
        <strain evidence="2 3">CBS 144469</strain>
    </source>
</reference>
<keyword evidence="3" id="KW-1185">Reference proteome</keyword>